<evidence type="ECO:0000313" key="3">
    <source>
        <dbReference type="Proteomes" id="UP000192796"/>
    </source>
</evidence>
<dbReference type="Proteomes" id="UP000192796">
    <property type="component" value="Unassembled WGS sequence"/>
</dbReference>
<dbReference type="InterPro" id="IPR026444">
    <property type="entry name" value="Secre_tail"/>
</dbReference>
<protein>
    <recommendedName>
        <fullName evidence="1">Secretion system C-terminal sorting domain-containing protein</fullName>
    </recommendedName>
</protein>
<dbReference type="EMBL" id="LVYD01000102">
    <property type="protein sequence ID" value="OQP58213.1"/>
    <property type="molecule type" value="Genomic_DNA"/>
</dbReference>
<reference evidence="2 3" key="1">
    <citation type="submission" date="2016-03" db="EMBL/GenBank/DDBJ databases">
        <title>Niastella vici sp. nov., isolated from farmland soil.</title>
        <authorList>
            <person name="Chen L."/>
            <person name="Wang D."/>
            <person name="Yang S."/>
            <person name="Wang G."/>
        </authorList>
    </citation>
    <scope>NUCLEOTIDE SEQUENCE [LARGE SCALE GENOMIC DNA]</scope>
    <source>
        <strain evidence="2 3">DJ57</strain>
    </source>
</reference>
<dbReference type="STRING" id="1703345.A3860_07770"/>
<dbReference type="AlphaFoldDB" id="A0A1V9FIM0"/>
<dbReference type="RefSeq" id="WP_081155360.1">
    <property type="nucleotide sequence ID" value="NZ_LVYD01000102.1"/>
</dbReference>
<evidence type="ECO:0000259" key="1">
    <source>
        <dbReference type="Pfam" id="PF18962"/>
    </source>
</evidence>
<accession>A0A1V9FIM0</accession>
<dbReference type="NCBIfam" id="TIGR04183">
    <property type="entry name" value="Por_Secre_tail"/>
    <property type="match status" value="1"/>
</dbReference>
<comment type="caution">
    <text evidence="2">The sequence shown here is derived from an EMBL/GenBank/DDBJ whole genome shotgun (WGS) entry which is preliminary data.</text>
</comment>
<sequence>MKKHLLTVFGIIAMATVCQTSTWGQVKGPSSSQTPYVVPVKTGVKTTAILTTLDMAGSYKMVGTPDGLGAFDNGDGTFTVLMNHEFGNTAGVVRAHGSKGAFVSKWIVKKSDLSVVSGSDLMKTVKLWNGTSYTTYNTASPMPAGFARFCSADLPAVSAFYNAATGKGTTERIFMNGEENGNEGRAMAHIVTGPNGGTSYELPYLGKFSMENSVANPATGDKTVVAGMDDATPGQVYFYIGTKTTTGTEIEKAGLTNGNLYAPAVSGMLIETSAGTPAAGTPFTMINLGDVHNMSGTNLNTASNNAGVTQFLRPEDGAWDPLHPEDFYFATTNAFGSPSRLWKLHFSNINDLTQGGTVAAVLDGTEGQQMFDNITIDHWGHILLVEDVGNNAHLGKTWQYTIATDKLEMIGTHDATRFLSGGANFLTQDEEASGILDVQEILGAGMFLLVDQAHYGITGEAVEGGQFLALFNPDTYAACSNYTGTISVNPSPAVEGQTPNTIFLGYGPQSLQLTASVAAGFPPYTYWWSTGATSNMISVSPDTTTTYTVIIKNAFGCADTVKQTVYVKDIRDGQKNKVFICHNGHTQSVSVNAVPAHLGHKDLLGACPDNARVSTVNNEQPITAALYPNPTHTNATIALELFHDEKVSITVVNIDGKVVLKQMDKNLRAGKQQISLSVGSLKDGTYFVLVSHGATTSRLKMVVLH</sequence>
<evidence type="ECO:0000313" key="2">
    <source>
        <dbReference type="EMBL" id="OQP58213.1"/>
    </source>
</evidence>
<feature type="domain" description="Secretion system C-terminal sorting" evidence="1">
    <location>
        <begin position="626"/>
        <end position="702"/>
    </location>
</feature>
<name>A0A1V9FIM0_9BACT</name>
<gene>
    <name evidence="2" type="ORF">A3860_07770</name>
</gene>
<dbReference type="Pfam" id="PF18962">
    <property type="entry name" value="Por_Secre_tail"/>
    <property type="match status" value="1"/>
</dbReference>
<organism evidence="2 3">
    <name type="scientific">Niastella vici</name>
    <dbReference type="NCBI Taxonomy" id="1703345"/>
    <lineage>
        <taxon>Bacteria</taxon>
        <taxon>Pseudomonadati</taxon>
        <taxon>Bacteroidota</taxon>
        <taxon>Chitinophagia</taxon>
        <taxon>Chitinophagales</taxon>
        <taxon>Chitinophagaceae</taxon>
        <taxon>Niastella</taxon>
    </lineage>
</organism>
<proteinExistence type="predicted"/>
<dbReference type="OrthoDB" id="9803927at2"/>
<keyword evidence="3" id="KW-1185">Reference proteome</keyword>